<dbReference type="AlphaFoldDB" id="A0A9W6WW64"/>
<comment type="caution">
    <text evidence="2">The sequence shown here is derived from an EMBL/GenBank/DDBJ whole genome shotgun (WGS) entry which is preliminary data.</text>
</comment>
<organism evidence="2 3">
    <name type="scientific">Phytophthora fragariaefolia</name>
    <dbReference type="NCBI Taxonomy" id="1490495"/>
    <lineage>
        <taxon>Eukaryota</taxon>
        <taxon>Sar</taxon>
        <taxon>Stramenopiles</taxon>
        <taxon>Oomycota</taxon>
        <taxon>Peronosporomycetes</taxon>
        <taxon>Peronosporales</taxon>
        <taxon>Peronosporaceae</taxon>
        <taxon>Phytophthora</taxon>
    </lineage>
</organism>
<proteinExistence type="predicted"/>
<feature type="compositionally biased region" description="Acidic residues" evidence="1">
    <location>
        <begin position="28"/>
        <end position="38"/>
    </location>
</feature>
<evidence type="ECO:0000256" key="1">
    <source>
        <dbReference type="SAM" id="MobiDB-lite"/>
    </source>
</evidence>
<reference evidence="2" key="1">
    <citation type="submission" date="2023-04" db="EMBL/GenBank/DDBJ databases">
        <title>Phytophthora fragariaefolia NBRC 109709.</title>
        <authorList>
            <person name="Ichikawa N."/>
            <person name="Sato H."/>
            <person name="Tonouchi N."/>
        </authorList>
    </citation>
    <scope>NUCLEOTIDE SEQUENCE</scope>
    <source>
        <strain evidence="2">NBRC 109709</strain>
    </source>
</reference>
<accession>A0A9W6WW64</accession>
<dbReference type="Proteomes" id="UP001165121">
    <property type="component" value="Unassembled WGS sequence"/>
</dbReference>
<keyword evidence="3" id="KW-1185">Reference proteome</keyword>
<feature type="compositionally biased region" description="Acidic residues" evidence="1">
    <location>
        <begin position="81"/>
        <end position="97"/>
    </location>
</feature>
<evidence type="ECO:0000313" key="2">
    <source>
        <dbReference type="EMBL" id="GMF19795.1"/>
    </source>
</evidence>
<dbReference type="EMBL" id="BSXT01000173">
    <property type="protein sequence ID" value="GMF19795.1"/>
    <property type="molecule type" value="Genomic_DNA"/>
</dbReference>
<name>A0A9W6WW64_9STRA</name>
<sequence length="226" mass="24740">MSVTTTKKCAAGSIRTNPHDQAINEPEPPGEEDDDAARDDDRDPEFLIEPANDVEDETKAPSEQAHGQTPRRRSRLPDIAIADESDNESKDENEDEIVTSLNRVKAGDDASAYEALDSGDEPDADDFDKYQQIDGNLDMLDPDSSGLSEDSDSDDTSQRTEELEIRFNVGFIQAIGGLAALDSGKLRSNALREMGKTGYEAAIHVTLIATWMSHTFLFETATTTQD</sequence>
<protein>
    <submittedName>
        <fullName evidence="2">Unnamed protein product</fullName>
    </submittedName>
</protein>
<gene>
    <name evidence="2" type="ORF">Pfra01_000218000</name>
</gene>
<feature type="region of interest" description="Disordered" evidence="1">
    <location>
        <begin position="134"/>
        <end position="160"/>
    </location>
</feature>
<evidence type="ECO:0000313" key="3">
    <source>
        <dbReference type="Proteomes" id="UP001165121"/>
    </source>
</evidence>
<feature type="region of interest" description="Disordered" evidence="1">
    <location>
        <begin position="1"/>
        <end position="97"/>
    </location>
</feature>